<dbReference type="InterPro" id="IPR051019">
    <property type="entry name" value="VLCFA-Steroid_DH"/>
</dbReference>
<dbReference type="PRINTS" id="PR00080">
    <property type="entry name" value="SDRFAMILY"/>
</dbReference>
<dbReference type="FunFam" id="3.40.50.720:FF:000137">
    <property type="entry name" value="Hydroxysteroid (17-beta) dehydrogenase 3"/>
    <property type="match status" value="1"/>
</dbReference>
<dbReference type="SUPFAM" id="SSF51735">
    <property type="entry name" value="NAD(P)-binding Rossmann-fold domains"/>
    <property type="match status" value="1"/>
</dbReference>
<comment type="subcellular location">
    <subcellularLocation>
        <location evidence="1">Endoplasmic reticulum</location>
    </subcellularLocation>
</comment>
<keyword evidence="6" id="KW-1133">Transmembrane helix</keyword>
<accession>A0A061SJT9</accession>
<protein>
    <submittedName>
        <fullName evidence="7">Beta-keto reductase</fullName>
    </submittedName>
</protein>
<gene>
    <name evidence="7" type="primary">KAR</name>
    <name evidence="7" type="ORF">TSPGSL018_4121</name>
</gene>
<dbReference type="GO" id="GO:0005783">
    <property type="term" value="C:endoplasmic reticulum"/>
    <property type="evidence" value="ECO:0007669"/>
    <property type="project" value="UniProtKB-SubCell"/>
</dbReference>
<evidence type="ECO:0000256" key="6">
    <source>
        <dbReference type="SAM" id="Phobius"/>
    </source>
</evidence>
<reference evidence="7" key="1">
    <citation type="submission" date="2014-05" db="EMBL/GenBank/DDBJ databases">
        <title>The transcriptome of the halophilic microalga Tetraselmis sp. GSL018 isolated from the Great Salt Lake, Utah.</title>
        <authorList>
            <person name="Jinkerson R.E."/>
            <person name="D'Adamo S."/>
            <person name="Posewitz M.C."/>
        </authorList>
    </citation>
    <scope>NUCLEOTIDE SEQUENCE</scope>
    <source>
        <strain evidence="7">GSL018</strain>
    </source>
</reference>
<sequence>MLGDAAPEAVAAALLSSLGAIFLARFALSFFNAIWRYFIRPGKDLKVYGKWAIVTGATDGIGKALCQELAKRRINVVLISRTESRLQELSSSLEDKYQIQTRYIVLDFTEPSEDVCRKVREATSELDLGILVNNVGMSYPHAEFLDLLDEKTIADIAQVNIHGTTQMIRGVLPKFLEKKRGAVLNVGSGAATVLPSDPLYSVYAASKAYVEQLTRSLAVEYKDKGIDFQLQAPLYVATKMAKIRKSSLTVPSPETYARSALRQIGYETVCTPYWVHAFMWNVIHSLPSAIIDRMRLSMCLSIRKKAYKKKEAASKSK</sequence>
<keyword evidence="6" id="KW-0812">Transmembrane</keyword>
<dbReference type="EMBL" id="GBEZ01001890">
    <property type="protein sequence ID" value="JAC83125.1"/>
    <property type="molecule type" value="Transcribed_RNA"/>
</dbReference>
<organism evidence="7">
    <name type="scientific">Tetraselmis sp. GSL018</name>
    <dbReference type="NCBI Taxonomy" id="582737"/>
    <lineage>
        <taxon>Eukaryota</taxon>
        <taxon>Viridiplantae</taxon>
        <taxon>Chlorophyta</taxon>
        <taxon>core chlorophytes</taxon>
        <taxon>Chlorodendrophyceae</taxon>
        <taxon>Chlorodendrales</taxon>
        <taxon>Chlorodendraceae</taxon>
        <taxon>Tetraselmis</taxon>
    </lineage>
</organism>
<comment type="similarity">
    <text evidence="2 5">Belongs to the short-chain dehydrogenases/reductases (SDR) family.</text>
</comment>
<dbReference type="CDD" id="cd05356">
    <property type="entry name" value="17beta-HSD1_like_SDR_c"/>
    <property type="match status" value="1"/>
</dbReference>
<evidence type="ECO:0000256" key="4">
    <source>
        <dbReference type="ARBA" id="ARBA00023002"/>
    </source>
</evidence>
<dbReference type="Gene3D" id="3.40.50.720">
    <property type="entry name" value="NAD(P)-binding Rossmann-like Domain"/>
    <property type="match status" value="1"/>
</dbReference>
<dbReference type="Pfam" id="PF00106">
    <property type="entry name" value="adh_short"/>
    <property type="match status" value="1"/>
</dbReference>
<dbReference type="InterPro" id="IPR036291">
    <property type="entry name" value="NAD(P)-bd_dom_sf"/>
</dbReference>
<dbReference type="InterPro" id="IPR020904">
    <property type="entry name" value="Sc_DH/Rdtase_CS"/>
</dbReference>
<keyword evidence="6" id="KW-0472">Membrane</keyword>
<dbReference type="PRINTS" id="PR00081">
    <property type="entry name" value="GDHRDH"/>
</dbReference>
<evidence type="ECO:0000256" key="5">
    <source>
        <dbReference type="RuleBase" id="RU000363"/>
    </source>
</evidence>
<dbReference type="AlphaFoldDB" id="A0A061SJT9"/>
<evidence type="ECO:0000256" key="3">
    <source>
        <dbReference type="ARBA" id="ARBA00022857"/>
    </source>
</evidence>
<dbReference type="GO" id="GO:0016491">
    <property type="term" value="F:oxidoreductase activity"/>
    <property type="evidence" value="ECO:0007669"/>
    <property type="project" value="UniProtKB-KW"/>
</dbReference>
<dbReference type="PANTHER" id="PTHR43899">
    <property type="entry name" value="RH59310P"/>
    <property type="match status" value="1"/>
</dbReference>
<name>A0A061SJT9_9CHLO</name>
<evidence type="ECO:0000256" key="2">
    <source>
        <dbReference type="ARBA" id="ARBA00006484"/>
    </source>
</evidence>
<dbReference type="PANTHER" id="PTHR43899:SF13">
    <property type="entry name" value="RH59310P"/>
    <property type="match status" value="1"/>
</dbReference>
<proteinExistence type="inferred from homology"/>
<dbReference type="PROSITE" id="PS00061">
    <property type="entry name" value="ADH_SHORT"/>
    <property type="match status" value="1"/>
</dbReference>
<evidence type="ECO:0000313" key="7">
    <source>
        <dbReference type="EMBL" id="JAC83125.1"/>
    </source>
</evidence>
<keyword evidence="3" id="KW-0521">NADP</keyword>
<dbReference type="InterPro" id="IPR002347">
    <property type="entry name" value="SDR_fam"/>
</dbReference>
<feature type="transmembrane region" description="Helical" evidence="6">
    <location>
        <begin position="12"/>
        <end position="35"/>
    </location>
</feature>
<keyword evidence="4" id="KW-0560">Oxidoreductase</keyword>
<dbReference type="PIRSF" id="PIRSF000126">
    <property type="entry name" value="11-beta-HSD1"/>
    <property type="match status" value="1"/>
</dbReference>
<evidence type="ECO:0000256" key="1">
    <source>
        <dbReference type="ARBA" id="ARBA00004240"/>
    </source>
</evidence>